<reference evidence="1" key="1">
    <citation type="submission" date="2018-02" db="EMBL/GenBank/DDBJ databases">
        <title>Rhizophora mucronata_Transcriptome.</title>
        <authorList>
            <person name="Meera S.P."/>
            <person name="Sreeshan A."/>
            <person name="Augustine A."/>
        </authorList>
    </citation>
    <scope>NUCLEOTIDE SEQUENCE</scope>
    <source>
        <tissue evidence="1">Leaf</tissue>
    </source>
</reference>
<protein>
    <submittedName>
        <fullName evidence="1">Succinate dehydrogenase subunit 7B-like isoform X1</fullName>
    </submittedName>
</protein>
<name>A0A2P2IHN6_RHIMU</name>
<dbReference type="EMBL" id="GGEC01000246">
    <property type="protein sequence ID" value="MBW80729.1"/>
    <property type="molecule type" value="Transcribed_RNA"/>
</dbReference>
<evidence type="ECO:0000313" key="1">
    <source>
        <dbReference type="EMBL" id="MBW80730.1"/>
    </source>
</evidence>
<accession>A0A2P2IHN6</accession>
<dbReference type="AlphaFoldDB" id="A0A2P2IHN6"/>
<organism evidence="1">
    <name type="scientific">Rhizophora mucronata</name>
    <name type="common">Asiatic mangrove</name>
    <dbReference type="NCBI Taxonomy" id="61149"/>
    <lineage>
        <taxon>Eukaryota</taxon>
        <taxon>Viridiplantae</taxon>
        <taxon>Streptophyta</taxon>
        <taxon>Embryophyta</taxon>
        <taxon>Tracheophyta</taxon>
        <taxon>Spermatophyta</taxon>
        <taxon>Magnoliopsida</taxon>
        <taxon>eudicotyledons</taxon>
        <taxon>Gunneridae</taxon>
        <taxon>Pentapetalae</taxon>
        <taxon>rosids</taxon>
        <taxon>fabids</taxon>
        <taxon>Malpighiales</taxon>
        <taxon>Rhizophoraceae</taxon>
        <taxon>Rhizophora</taxon>
    </lineage>
</organism>
<dbReference type="EMBL" id="GGEC01000247">
    <property type="protein sequence ID" value="MBW80730.1"/>
    <property type="molecule type" value="Transcribed_RNA"/>
</dbReference>
<sequence>MWDASIEALQVLCGAISANSIGHFDLTVRLLLSEGEEKEKHTTKSPKKYFLKKWLSF</sequence>
<proteinExistence type="predicted"/>